<evidence type="ECO:0000256" key="2">
    <source>
        <dbReference type="SAM" id="Phobius"/>
    </source>
</evidence>
<sequence length="113" mass="12676">MIFLSCPPIYHLPGTWNDPEKIARCNDTLIPHAHLGQGAAFAVFLGLLVFALVAYGIYMTFGSGGKDLRDEIKEHARMHELGIAHGHEGDGYKPVMTQKAQERDYPQHHHDKK</sequence>
<dbReference type="EMBL" id="UINC01083722">
    <property type="protein sequence ID" value="SVC29700.1"/>
    <property type="molecule type" value="Genomic_DNA"/>
</dbReference>
<name>A0A382KZ12_9ZZZZ</name>
<proteinExistence type="predicted"/>
<dbReference type="AlphaFoldDB" id="A0A382KZ12"/>
<evidence type="ECO:0000313" key="3">
    <source>
        <dbReference type="EMBL" id="SVC29700.1"/>
    </source>
</evidence>
<keyword evidence="2" id="KW-0812">Transmembrane</keyword>
<keyword evidence="2" id="KW-0472">Membrane</keyword>
<feature type="region of interest" description="Disordered" evidence="1">
    <location>
        <begin position="83"/>
        <end position="113"/>
    </location>
</feature>
<feature type="transmembrane region" description="Helical" evidence="2">
    <location>
        <begin position="39"/>
        <end position="61"/>
    </location>
</feature>
<accession>A0A382KZ12</accession>
<feature type="compositionally biased region" description="Basic and acidic residues" evidence="1">
    <location>
        <begin position="100"/>
        <end position="113"/>
    </location>
</feature>
<organism evidence="3">
    <name type="scientific">marine metagenome</name>
    <dbReference type="NCBI Taxonomy" id="408172"/>
    <lineage>
        <taxon>unclassified sequences</taxon>
        <taxon>metagenomes</taxon>
        <taxon>ecological metagenomes</taxon>
    </lineage>
</organism>
<gene>
    <name evidence="3" type="ORF">METZ01_LOCUS282554</name>
</gene>
<keyword evidence="2" id="KW-1133">Transmembrane helix</keyword>
<reference evidence="3" key="1">
    <citation type="submission" date="2018-05" db="EMBL/GenBank/DDBJ databases">
        <authorList>
            <person name="Lanie J.A."/>
            <person name="Ng W.-L."/>
            <person name="Kazmierczak K.M."/>
            <person name="Andrzejewski T.M."/>
            <person name="Davidsen T.M."/>
            <person name="Wayne K.J."/>
            <person name="Tettelin H."/>
            <person name="Glass J.I."/>
            <person name="Rusch D."/>
            <person name="Podicherti R."/>
            <person name="Tsui H.-C.T."/>
            <person name="Winkler M.E."/>
        </authorList>
    </citation>
    <scope>NUCLEOTIDE SEQUENCE</scope>
</reference>
<evidence type="ECO:0000256" key="1">
    <source>
        <dbReference type="SAM" id="MobiDB-lite"/>
    </source>
</evidence>
<protein>
    <submittedName>
        <fullName evidence="3">Uncharacterized protein</fullName>
    </submittedName>
</protein>